<accession>A0A9W5U0C0</accession>
<protein>
    <submittedName>
        <fullName evidence="1">Uncharacterized protein</fullName>
    </submittedName>
</protein>
<dbReference type="AlphaFoldDB" id="A0A9W5U0C0"/>
<dbReference type="RefSeq" id="WP_155555447.1">
    <property type="nucleotide sequence ID" value="NZ_BMJD01000027.1"/>
</dbReference>
<name>A0A9W5U0C0_9BACI</name>
<keyword evidence="2" id="KW-1185">Reference proteome</keyword>
<evidence type="ECO:0000313" key="2">
    <source>
        <dbReference type="Proteomes" id="UP000621492"/>
    </source>
</evidence>
<sequence>MMIFAPVEDRQNSIILVGDDIKRSINEVRLLYTVLNKDAISYMNRVHFDN</sequence>
<dbReference type="Proteomes" id="UP000621492">
    <property type="component" value="Unassembled WGS sequence"/>
</dbReference>
<evidence type="ECO:0000313" key="1">
    <source>
        <dbReference type="EMBL" id="GGB50505.1"/>
    </source>
</evidence>
<reference evidence="1" key="1">
    <citation type="journal article" date="2014" name="Int. J. Syst. Evol. Microbiol.">
        <title>Complete genome sequence of Corynebacterium casei LMG S-19264T (=DSM 44701T), isolated from a smear-ripened cheese.</title>
        <authorList>
            <consortium name="US DOE Joint Genome Institute (JGI-PGF)"/>
            <person name="Walter F."/>
            <person name="Albersmeier A."/>
            <person name="Kalinowski J."/>
            <person name="Ruckert C."/>
        </authorList>
    </citation>
    <scope>NUCLEOTIDE SEQUENCE</scope>
    <source>
        <strain evidence="1">CGMCC 1.15454</strain>
    </source>
</reference>
<proteinExistence type="predicted"/>
<reference evidence="1" key="2">
    <citation type="submission" date="2020-09" db="EMBL/GenBank/DDBJ databases">
        <authorList>
            <person name="Sun Q."/>
            <person name="Zhou Y."/>
        </authorList>
    </citation>
    <scope>NUCLEOTIDE SEQUENCE</scope>
    <source>
        <strain evidence="1">CGMCC 1.15454</strain>
    </source>
</reference>
<organism evidence="1 2">
    <name type="scientific">Lentibacillus populi</name>
    <dbReference type="NCBI Taxonomy" id="1827502"/>
    <lineage>
        <taxon>Bacteria</taxon>
        <taxon>Bacillati</taxon>
        <taxon>Bacillota</taxon>
        <taxon>Bacilli</taxon>
        <taxon>Bacillales</taxon>
        <taxon>Bacillaceae</taxon>
        <taxon>Lentibacillus</taxon>
    </lineage>
</organism>
<gene>
    <name evidence="1" type="ORF">GCM10011409_30090</name>
</gene>
<dbReference type="EMBL" id="BMJD01000027">
    <property type="protein sequence ID" value="GGB50505.1"/>
    <property type="molecule type" value="Genomic_DNA"/>
</dbReference>
<comment type="caution">
    <text evidence="1">The sequence shown here is derived from an EMBL/GenBank/DDBJ whole genome shotgun (WGS) entry which is preliminary data.</text>
</comment>